<protein>
    <submittedName>
        <fullName evidence="8">Transcriptional regulator, putative ATPase, winged helix family</fullName>
    </submittedName>
</protein>
<dbReference type="SMART" id="SM00862">
    <property type="entry name" value="Trans_reg_C"/>
    <property type="match status" value="1"/>
</dbReference>
<dbReference type="GO" id="GO:0000160">
    <property type="term" value="P:phosphorelay signal transduction system"/>
    <property type="evidence" value="ECO:0007669"/>
    <property type="project" value="InterPro"/>
</dbReference>
<evidence type="ECO:0000259" key="7">
    <source>
        <dbReference type="SMART" id="SM01043"/>
    </source>
</evidence>
<evidence type="ECO:0000256" key="4">
    <source>
        <dbReference type="ARBA" id="ARBA00023163"/>
    </source>
</evidence>
<keyword evidence="9" id="KW-1185">Reference proteome</keyword>
<dbReference type="Gene3D" id="1.10.10.10">
    <property type="entry name" value="Winged helix-like DNA-binding domain superfamily/Winged helix DNA-binding domain"/>
    <property type="match status" value="1"/>
</dbReference>
<dbReference type="SUPFAM" id="SSF46894">
    <property type="entry name" value="C-terminal effector domain of the bipartite response regulators"/>
    <property type="match status" value="1"/>
</dbReference>
<dbReference type="InterPro" id="IPR027417">
    <property type="entry name" value="P-loop_NTPase"/>
</dbReference>
<sequence>MSAVTPGVRFQLLGRFQVHREGAEVAPAAFGGRKVRTMLRVLAVHDGDLVPHDVLADALWPQRLPADPPGNLGVLVNRARRAVGDPGVVLTGAGGYALGRCTVDVTEFLGHVAAARTTGPGEALDRYRAALALWGEPLPEDAYADWAERVRDRLRRAHVEACEGAARAALAVGAPGDAARYAADAVAADPLRESSTLLLAEALAAVGDRAGALARLDELGRALGTELGVAPSDAVTSLRERLARKGVGVPSPGGRGRPRPAGEPVGRTAFVGRDDELGRLRAAVGAGRVVGLAGGAGAGKSRLLAELARTLGVPVVAGQAYLAERTETWGLARSLLREAVSLDAGIVDTLPARVRDALAELLPELLPVPEGPPVVLDGETRRALLLAGGLRLLTAAGAPLLVDDLQWADPSSLALLGSVLARVPTLPAVLAFRPAEIDGDALDGIRHARGLPVMTLRPLGAAALERLVDDAALVRALTDGTDGTPFAVVEVLRGLAAAGDVVQVGGRWRPTAPDAAGRAGELARAGQRRGIARRAARYRDRDADLLALVAIAGREVPAGTVAAALGADGRDVLDRLAALAADGLLRLGDMGWATAHDLVAETVVAGLDRADRGRLHGLLARALEAAEADPSDVARHHREAGDTGAAALAYARAAASALDAHATREAAALADAGLRLQPRGAVAAELHEYRAAARAAHGDIDGAAGDLRAALTGAPTDRSRRRARLAMLSSGARDPWAAADLAELALVEAGDDPAARALALETAAILDMNLGRAERAAARSEQALVLYQELGDGQGVARILDGRAMATFLDGRIAEGVELFGRVADLFAGSGDLLRVVTPRSTRGHGLVFLGRPEEGLAETDAALRLARELDSPEGVAYACWHRSEALSAAGRTDEAEATAREALDVARALGHRGWTATAHRALGIALQTRGDLDGACAQFTESGRVAGDSLTLFASWAAARLAQIAVAQGREASDLVARARSIGPPLGHLEIPELTPSR</sequence>
<proteinExistence type="inferred from homology"/>
<dbReference type="Pfam" id="PF13191">
    <property type="entry name" value="AAA_16"/>
    <property type="match status" value="1"/>
</dbReference>
<dbReference type="InterPro" id="IPR041664">
    <property type="entry name" value="AAA_16"/>
</dbReference>
<comment type="similarity">
    <text evidence="1">Belongs to the AfsR/DnrI/RedD regulatory family.</text>
</comment>
<evidence type="ECO:0000259" key="6">
    <source>
        <dbReference type="SMART" id="SM00862"/>
    </source>
</evidence>
<dbReference type="InterPro" id="IPR036388">
    <property type="entry name" value="WH-like_DNA-bd_sf"/>
</dbReference>
<dbReference type="SUPFAM" id="SSF52540">
    <property type="entry name" value="P-loop containing nucleoside triphosphate hydrolases"/>
    <property type="match status" value="1"/>
</dbReference>
<dbReference type="eggNOG" id="COG0457">
    <property type="taxonomic scope" value="Bacteria"/>
</dbReference>
<dbReference type="SUPFAM" id="SSF48452">
    <property type="entry name" value="TPR-like"/>
    <property type="match status" value="2"/>
</dbReference>
<keyword evidence="3" id="KW-0238">DNA-binding</keyword>
<dbReference type="GO" id="GO:0003677">
    <property type="term" value="F:DNA binding"/>
    <property type="evidence" value="ECO:0007669"/>
    <property type="project" value="UniProtKB-KW"/>
</dbReference>
<dbReference type="STRING" id="675635.Psed_5542"/>
<name>F4CYU7_PSEUX</name>
<evidence type="ECO:0000256" key="3">
    <source>
        <dbReference type="ARBA" id="ARBA00023125"/>
    </source>
</evidence>
<dbReference type="PANTHER" id="PTHR35807:SF1">
    <property type="entry name" value="TRANSCRIPTIONAL REGULATOR REDD"/>
    <property type="match status" value="1"/>
</dbReference>
<dbReference type="PANTHER" id="PTHR35807">
    <property type="entry name" value="TRANSCRIPTIONAL REGULATOR REDD-RELATED"/>
    <property type="match status" value="1"/>
</dbReference>
<dbReference type="InterPro" id="IPR016032">
    <property type="entry name" value="Sig_transdc_resp-reg_C-effctor"/>
</dbReference>
<reference evidence="8 9" key="1">
    <citation type="journal article" date="2011" name="J. Bacteriol.">
        <title>Genome sequence of the 1,4-dioxane-degrading Pseudonocardia dioxanivorans strain CB1190.</title>
        <authorList>
            <person name="Sales C.M."/>
            <person name="Mahendra S."/>
            <person name="Grostern A."/>
            <person name="Parales R.E."/>
            <person name="Goodwin L.A."/>
            <person name="Woyke T."/>
            <person name="Nolan M."/>
            <person name="Lapidus A."/>
            <person name="Chertkov O."/>
            <person name="Ovchinnikova G."/>
            <person name="Sczyrba A."/>
            <person name="Alvarez-Cohen L."/>
        </authorList>
    </citation>
    <scope>NUCLEOTIDE SEQUENCE [LARGE SCALE GENOMIC DNA]</scope>
    <source>
        <strain evidence="9">ATCC 55486 / DSM 44775 / JCM 13855 / CB1190</strain>
    </source>
</reference>
<keyword evidence="2" id="KW-0805">Transcription regulation</keyword>
<feature type="region of interest" description="Disordered" evidence="5">
    <location>
        <begin position="245"/>
        <end position="266"/>
    </location>
</feature>
<organism evidence="8 9">
    <name type="scientific">Pseudonocardia dioxanivorans (strain ATCC 55486 / DSM 44775 / JCM 13855 / CB1190)</name>
    <dbReference type="NCBI Taxonomy" id="675635"/>
    <lineage>
        <taxon>Bacteria</taxon>
        <taxon>Bacillati</taxon>
        <taxon>Actinomycetota</taxon>
        <taxon>Actinomycetes</taxon>
        <taxon>Pseudonocardiales</taxon>
        <taxon>Pseudonocardiaceae</taxon>
        <taxon>Pseudonocardia</taxon>
    </lineage>
</organism>
<dbReference type="GO" id="GO:0006355">
    <property type="term" value="P:regulation of DNA-templated transcription"/>
    <property type="evidence" value="ECO:0007669"/>
    <property type="project" value="InterPro"/>
</dbReference>
<dbReference type="Pfam" id="PF03704">
    <property type="entry name" value="BTAD"/>
    <property type="match status" value="1"/>
</dbReference>
<dbReference type="Gene3D" id="1.25.40.10">
    <property type="entry name" value="Tetratricopeptide repeat domain"/>
    <property type="match status" value="2"/>
</dbReference>
<evidence type="ECO:0000256" key="1">
    <source>
        <dbReference type="ARBA" id="ARBA00005820"/>
    </source>
</evidence>
<dbReference type="KEGG" id="pdx:Psed_5542"/>
<dbReference type="InterPro" id="IPR011990">
    <property type="entry name" value="TPR-like_helical_dom_sf"/>
</dbReference>
<dbReference type="InterPro" id="IPR051677">
    <property type="entry name" value="AfsR-DnrI-RedD_regulator"/>
</dbReference>
<feature type="domain" description="OmpR/PhoB-type" evidence="6">
    <location>
        <begin position="22"/>
        <end position="98"/>
    </location>
</feature>
<dbReference type="AlphaFoldDB" id="F4CYU7"/>
<feature type="domain" description="Bacterial transcriptional activator" evidence="7">
    <location>
        <begin position="103"/>
        <end position="243"/>
    </location>
</feature>
<evidence type="ECO:0000313" key="8">
    <source>
        <dbReference type="EMBL" id="AEA27672.1"/>
    </source>
</evidence>
<keyword evidence="4" id="KW-0804">Transcription</keyword>
<gene>
    <name evidence="8" type="ordered locus">Psed_5542</name>
</gene>
<dbReference type="InterPro" id="IPR001867">
    <property type="entry name" value="OmpR/PhoB-type_DNA-bd"/>
</dbReference>
<dbReference type="HOGENOM" id="CLU_299938_0_0_11"/>
<dbReference type="EMBL" id="CP002593">
    <property type="protein sequence ID" value="AEA27672.1"/>
    <property type="molecule type" value="Genomic_DNA"/>
</dbReference>
<dbReference type="Proteomes" id="UP000007809">
    <property type="component" value="Chromosome"/>
</dbReference>
<dbReference type="SMART" id="SM01043">
    <property type="entry name" value="BTAD"/>
    <property type="match status" value="1"/>
</dbReference>
<evidence type="ECO:0000256" key="5">
    <source>
        <dbReference type="SAM" id="MobiDB-lite"/>
    </source>
</evidence>
<evidence type="ECO:0000256" key="2">
    <source>
        <dbReference type="ARBA" id="ARBA00023015"/>
    </source>
</evidence>
<accession>F4CYU7</accession>
<dbReference type="InterPro" id="IPR005158">
    <property type="entry name" value="BTAD"/>
</dbReference>
<evidence type="ECO:0000313" key="9">
    <source>
        <dbReference type="Proteomes" id="UP000007809"/>
    </source>
</evidence>
<dbReference type="eggNOG" id="COG3629">
    <property type="taxonomic scope" value="Bacteria"/>
</dbReference>